<evidence type="ECO:0000259" key="6">
    <source>
        <dbReference type="PROSITE" id="PS51085"/>
    </source>
</evidence>
<feature type="transmembrane region" description="Helical" evidence="4">
    <location>
        <begin position="137"/>
        <end position="159"/>
    </location>
</feature>
<dbReference type="Gene3D" id="3.10.20.30">
    <property type="match status" value="1"/>
</dbReference>
<dbReference type="GO" id="GO:0005886">
    <property type="term" value="C:plasma membrane"/>
    <property type="evidence" value="ECO:0007669"/>
    <property type="project" value="UniProtKB-SubCell"/>
</dbReference>
<keyword evidence="3 4" id="KW-0472">Membrane</keyword>
<feature type="transmembrane region" description="Helical" evidence="4">
    <location>
        <begin position="61"/>
        <end position="78"/>
    </location>
</feature>
<feature type="domain" description="2Fe-2S ferredoxin-type" evidence="6">
    <location>
        <begin position="254"/>
        <end position="349"/>
    </location>
</feature>
<dbReference type="SUPFAM" id="SSF55073">
    <property type="entry name" value="Nucleotide cyclase"/>
    <property type="match status" value="1"/>
</dbReference>
<keyword evidence="2" id="KW-1003">Cell membrane</keyword>
<dbReference type="CDD" id="cd00207">
    <property type="entry name" value="fer2"/>
    <property type="match status" value="1"/>
</dbReference>
<dbReference type="GO" id="GO:0051536">
    <property type="term" value="F:iron-sulfur cluster binding"/>
    <property type="evidence" value="ECO:0007669"/>
    <property type="project" value="InterPro"/>
</dbReference>
<dbReference type="OrthoDB" id="341967at2"/>
<dbReference type="GO" id="GO:0006171">
    <property type="term" value="P:cAMP biosynthetic process"/>
    <property type="evidence" value="ECO:0007669"/>
    <property type="project" value="TreeGrafter"/>
</dbReference>
<evidence type="ECO:0000259" key="5">
    <source>
        <dbReference type="PROSITE" id="PS50125"/>
    </source>
</evidence>
<dbReference type="InterPro" id="IPR034804">
    <property type="entry name" value="SQR/QFR_C/D"/>
</dbReference>
<gene>
    <name evidence="7" type="primary">cyaA_2</name>
    <name evidence="7" type="ORF">TRM7557_00797</name>
</gene>
<dbReference type="EMBL" id="CYSD01000012">
    <property type="protein sequence ID" value="CUH76263.1"/>
    <property type="molecule type" value="Genomic_DNA"/>
</dbReference>
<dbReference type="STRING" id="928856.SAMN04488049_11818"/>
<protein>
    <submittedName>
        <fullName evidence="7">Adenylate cyclase 1</fullName>
        <ecNumber evidence="7">4.6.1.1</ecNumber>
    </submittedName>
</protein>
<organism evidence="7 8">
    <name type="scientific">Tritonibacter multivorans</name>
    <dbReference type="NCBI Taxonomy" id="928856"/>
    <lineage>
        <taxon>Bacteria</taxon>
        <taxon>Pseudomonadati</taxon>
        <taxon>Pseudomonadota</taxon>
        <taxon>Alphaproteobacteria</taxon>
        <taxon>Rhodobacterales</taxon>
        <taxon>Paracoccaceae</taxon>
        <taxon>Tritonibacter</taxon>
    </lineage>
</organism>
<evidence type="ECO:0000256" key="3">
    <source>
        <dbReference type="ARBA" id="ARBA00023136"/>
    </source>
</evidence>
<dbReference type="RefSeq" id="WP_058288895.1">
    <property type="nucleotide sequence ID" value="NZ_CYSD01000012.1"/>
</dbReference>
<sequence length="556" mass="60629">MANSIWQGSLKARARIISGLILFVWALFHFLNLGLGLLSPSWMDALQDARQLLQRSLPGSVLLYGALLIHAGLAVWDLSQRRNLRLPPTAWVQTILGLLIPVQLIAHITFTRVADEVLEVNDSYAYEILLMWGNPSIWWQSALLLVVWVHGCIGLHHWLKLTPFWQRCQSVLFAGAVLLPAFSLAGLLTEGRRLVDLAFEDGYWDDMRADFNWPDPEGFAFLAMVSDRGNATYGLLLGAAFVSYALTRWLRLRRSVRITYTEGPQITGERGMTLLEIAQSNGMDHPSLCGGKGRCTTCRVLIPQGGDTLDPPSEAEARALRAAKAPEGSRLACQIRPTAPLTVTRAFAPVSRRRNRNGAGEEKPVAVMFLDIRGFTARSTGLLPYDVVFLLNRFFDAVVPQITAQGGRVDKYLGDGFLALFEAGPADTVAGAALRALEGVGAALEQFNTAMEADGEQPLRIGIGLHLGTVVLGEIGTADHAPRTLIGNTVNAASRLEAETKQLGVELLVSRAVIEAAGIKRPASDYQRHVLRGVKKPVEALALPRAADLSSRLNAE</sequence>
<dbReference type="Proteomes" id="UP000052022">
    <property type="component" value="Unassembled WGS sequence"/>
</dbReference>
<comment type="subcellular location">
    <subcellularLocation>
        <location evidence="1">Cell membrane</location>
        <topology evidence="1">Multi-pass membrane protein</topology>
    </subcellularLocation>
</comment>
<feature type="transmembrane region" description="Helical" evidence="4">
    <location>
        <begin position="171"/>
        <end position="189"/>
    </location>
</feature>
<dbReference type="PROSITE" id="PS51085">
    <property type="entry name" value="2FE2S_FER_2"/>
    <property type="match status" value="1"/>
</dbReference>
<dbReference type="InterPro" id="IPR036010">
    <property type="entry name" value="2Fe-2S_ferredoxin-like_sf"/>
</dbReference>
<dbReference type="Gene3D" id="3.30.70.1230">
    <property type="entry name" value="Nucleotide cyclase"/>
    <property type="match status" value="1"/>
</dbReference>
<dbReference type="SUPFAM" id="SSF81343">
    <property type="entry name" value="Fumarate reductase respiratory complex transmembrane subunits"/>
    <property type="match status" value="1"/>
</dbReference>
<keyword evidence="8" id="KW-1185">Reference proteome</keyword>
<feature type="domain" description="Guanylate cyclase" evidence="5">
    <location>
        <begin position="366"/>
        <end position="497"/>
    </location>
</feature>
<keyword evidence="4" id="KW-0812">Transmembrane</keyword>
<dbReference type="SUPFAM" id="SSF54292">
    <property type="entry name" value="2Fe-2S ferredoxin-like"/>
    <property type="match status" value="1"/>
</dbReference>
<dbReference type="InterPro" id="IPR050697">
    <property type="entry name" value="Adenylyl/Guanylyl_Cyclase_3/4"/>
</dbReference>
<dbReference type="PANTHER" id="PTHR43081:SF17">
    <property type="entry name" value="BLL5647 PROTEIN"/>
    <property type="match status" value="1"/>
</dbReference>
<keyword evidence="7" id="KW-0456">Lyase</keyword>
<dbReference type="InterPro" id="IPR029787">
    <property type="entry name" value="Nucleotide_cyclase"/>
</dbReference>
<feature type="transmembrane region" description="Helical" evidence="4">
    <location>
        <begin position="231"/>
        <end position="250"/>
    </location>
</feature>
<evidence type="ECO:0000256" key="1">
    <source>
        <dbReference type="ARBA" id="ARBA00004651"/>
    </source>
</evidence>
<dbReference type="InterPro" id="IPR012675">
    <property type="entry name" value="Beta-grasp_dom_sf"/>
</dbReference>
<proteinExistence type="predicted"/>
<dbReference type="Pfam" id="PF00211">
    <property type="entry name" value="Guanylate_cyc"/>
    <property type="match status" value="1"/>
</dbReference>
<reference evidence="7 8" key="1">
    <citation type="submission" date="2015-09" db="EMBL/GenBank/DDBJ databases">
        <authorList>
            <consortium name="Swine Surveillance"/>
        </authorList>
    </citation>
    <scope>NUCLEOTIDE SEQUENCE [LARGE SCALE GENOMIC DNA]</scope>
    <source>
        <strain evidence="7 8">CECT 7557</strain>
    </source>
</reference>
<evidence type="ECO:0000256" key="4">
    <source>
        <dbReference type="SAM" id="Phobius"/>
    </source>
</evidence>
<evidence type="ECO:0000313" key="7">
    <source>
        <dbReference type="EMBL" id="CUH76263.1"/>
    </source>
</evidence>
<dbReference type="InterPro" id="IPR001041">
    <property type="entry name" value="2Fe-2S_ferredoxin-type"/>
</dbReference>
<dbReference type="EC" id="4.6.1.1" evidence="7"/>
<dbReference type="SMART" id="SM00044">
    <property type="entry name" value="CYCc"/>
    <property type="match status" value="1"/>
</dbReference>
<dbReference type="AlphaFoldDB" id="A0A0P1G330"/>
<dbReference type="GO" id="GO:0004016">
    <property type="term" value="F:adenylate cyclase activity"/>
    <property type="evidence" value="ECO:0007669"/>
    <property type="project" value="UniProtKB-EC"/>
</dbReference>
<dbReference type="PROSITE" id="PS50125">
    <property type="entry name" value="GUANYLATE_CYCLASE_2"/>
    <property type="match status" value="1"/>
</dbReference>
<dbReference type="GO" id="GO:0035556">
    <property type="term" value="P:intracellular signal transduction"/>
    <property type="evidence" value="ECO:0007669"/>
    <property type="project" value="InterPro"/>
</dbReference>
<accession>A0A0P1G330</accession>
<feature type="transmembrane region" description="Helical" evidence="4">
    <location>
        <begin position="20"/>
        <end position="41"/>
    </location>
</feature>
<name>A0A0P1G330_9RHOB</name>
<evidence type="ECO:0000313" key="8">
    <source>
        <dbReference type="Proteomes" id="UP000052022"/>
    </source>
</evidence>
<evidence type="ECO:0000256" key="2">
    <source>
        <dbReference type="ARBA" id="ARBA00022475"/>
    </source>
</evidence>
<dbReference type="PANTHER" id="PTHR43081">
    <property type="entry name" value="ADENYLATE CYCLASE, TERMINAL-DIFFERENTIATION SPECIFIC-RELATED"/>
    <property type="match status" value="1"/>
</dbReference>
<feature type="transmembrane region" description="Helical" evidence="4">
    <location>
        <begin position="90"/>
        <end position="110"/>
    </location>
</feature>
<keyword evidence="4" id="KW-1133">Transmembrane helix</keyword>
<dbReference type="CDD" id="cd07302">
    <property type="entry name" value="CHD"/>
    <property type="match status" value="1"/>
</dbReference>
<dbReference type="InterPro" id="IPR001054">
    <property type="entry name" value="A/G_cyclase"/>
</dbReference>
<dbReference type="Pfam" id="PF00111">
    <property type="entry name" value="Fer2"/>
    <property type="match status" value="1"/>
</dbReference>